<dbReference type="AlphaFoldDB" id="A0A392MNT4"/>
<keyword evidence="6" id="KW-1185">Reference proteome</keyword>
<dbReference type="GO" id="GO:0071013">
    <property type="term" value="C:catalytic step 2 spliceosome"/>
    <property type="evidence" value="ECO:0007669"/>
    <property type="project" value="TreeGrafter"/>
</dbReference>
<evidence type="ECO:0000256" key="2">
    <source>
        <dbReference type="ARBA" id="ARBA00022664"/>
    </source>
</evidence>
<dbReference type="Pfam" id="PF04889">
    <property type="entry name" value="Cwf_Cwc_15"/>
    <property type="match status" value="1"/>
</dbReference>
<gene>
    <name evidence="5" type="ORF">A2U01_0010063</name>
</gene>
<dbReference type="GO" id="GO:0003723">
    <property type="term" value="F:RNA binding"/>
    <property type="evidence" value="ECO:0007669"/>
    <property type="project" value="TreeGrafter"/>
</dbReference>
<evidence type="ECO:0000313" key="6">
    <source>
        <dbReference type="Proteomes" id="UP000265520"/>
    </source>
</evidence>
<keyword evidence="3" id="KW-0508">mRNA splicing</keyword>
<feature type="coiled-coil region" evidence="4">
    <location>
        <begin position="18"/>
        <end position="61"/>
    </location>
</feature>
<comment type="similarity">
    <text evidence="1">Belongs to the CWC15 family.</text>
</comment>
<accession>A0A392MNT4</accession>
<reference evidence="5 6" key="1">
    <citation type="journal article" date="2018" name="Front. Plant Sci.">
        <title>Red Clover (Trifolium pratense) and Zigzag Clover (T. medium) - A Picture of Genomic Similarities and Differences.</title>
        <authorList>
            <person name="Dluhosova J."/>
            <person name="Istvanek J."/>
            <person name="Nedelnik J."/>
            <person name="Repkova J."/>
        </authorList>
    </citation>
    <scope>NUCLEOTIDE SEQUENCE [LARGE SCALE GENOMIC DNA]</scope>
    <source>
        <strain evidence="6">cv. 10/8</strain>
        <tissue evidence="5">Leaf</tissue>
    </source>
</reference>
<dbReference type="GO" id="GO:0045292">
    <property type="term" value="P:mRNA cis splicing, via spliceosome"/>
    <property type="evidence" value="ECO:0007669"/>
    <property type="project" value="TreeGrafter"/>
</dbReference>
<evidence type="ECO:0000256" key="3">
    <source>
        <dbReference type="ARBA" id="ARBA00023187"/>
    </source>
</evidence>
<protein>
    <submittedName>
        <fullName evidence="5">CWC15-like protein</fullName>
    </submittedName>
</protein>
<proteinExistence type="inferred from homology"/>
<comment type="caution">
    <text evidence="5">The sequence shown here is derived from an EMBL/GenBank/DDBJ whole genome shotgun (WGS) entry which is preliminary data.</text>
</comment>
<evidence type="ECO:0000313" key="5">
    <source>
        <dbReference type="EMBL" id="MCH89170.1"/>
    </source>
</evidence>
<dbReference type="EMBL" id="LXQA010015621">
    <property type="protein sequence ID" value="MCH89170.1"/>
    <property type="molecule type" value="Genomic_DNA"/>
</dbReference>
<dbReference type="InterPro" id="IPR006973">
    <property type="entry name" value="Cwf_Cwc_15"/>
</dbReference>
<evidence type="ECO:0000256" key="1">
    <source>
        <dbReference type="ARBA" id="ARBA00006644"/>
    </source>
</evidence>
<evidence type="ECO:0000256" key="4">
    <source>
        <dbReference type="SAM" id="Coils"/>
    </source>
</evidence>
<organism evidence="5 6">
    <name type="scientific">Trifolium medium</name>
    <dbReference type="NCBI Taxonomy" id="97028"/>
    <lineage>
        <taxon>Eukaryota</taxon>
        <taxon>Viridiplantae</taxon>
        <taxon>Streptophyta</taxon>
        <taxon>Embryophyta</taxon>
        <taxon>Tracheophyta</taxon>
        <taxon>Spermatophyta</taxon>
        <taxon>Magnoliopsida</taxon>
        <taxon>eudicotyledons</taxon>
        <taxon>Gunneridae</taxon>
        <taxon>Pentapetalae</taxon>
        <taxon>rosids</taxon>
        <taxon>fabids</taxon>
        <taxon>Fabales</taxon>
        <taxon>Fabaceae</taxon>
        <taxon>Papilionoideae</taxon>
        <taxon>50 kb inversion clade</taxon>
        <taxon>NPAAA clade</taxon>
        <taxon>Hologalegina</taxon>
        <taxon>IRL clade</taxon>
        <taxon>Trifolieae</taxon>
        <taxon>Trifolium</taxon>
    </lineage>
</organism>
<dbReference type="PANTHER" id="PTHR12718:SF2">
    <property type="entry name" value="SPLICEOSOME-ASSOCIATED PROTEIN CWC15 HOMOLOG"/>
    <property type="match status" value="1"/>
</dbReference>
<name>A0A392MNT4_9FABA</name>
<feature type="non-terminal residue" evidence="5">
    <location>
        <position position="92"/>
    </location>
</feature>
<keyword evidence="2" id="KW-0507">mRNA processing</keyword>
<dbReference type="PANTHER" id="PTHR12718">
    <property type="entry name" value="CELL CYCLE CONTROL PROTEIN CWF15"/>
    <property type="match status" value="1"/>
</dbReference>
<dbReference type="Proteomes" id="UP000265520">
    <property type="component" value="Unassembled WGS sequence"/>
</dbReference>
<keyword evidence="4" id="KW-0175">Coiled coil</keyword>
<sequence length="92" mass="10955">MHLDYLLYTNVTVSVSDEDDDEDDTEALLAELEQIKKERAEEKMRKERQQQEEDLKVKEAELMRGNPLINNPTSFNVKRRWDDDVVFKNQAR</sequence>